<comment type="caution">
    <text evidence="2">The sequence shown here is derived from an EMBL/GenBank/DDBJ whole genome shotgun (WGS) entry which is preliminary data.</text>
</comment>
<evidence type="ECO:0000256" key="1">
    <source>
        <dbReference type="SAM" id="Phobius"/>
    </source>
</evidence>
<dbReference type="Proteomes" id="UP000193387">
    <property type="component" value="Unassembled WGS sequence"/>
</dbReference>
<accession>A0AAJ3NPD6</accession>
<dbReference type="AlphaFoldDB" id="A0AAJ3NPD6"/>
<gene>
    <name evidence="2" type="ORF">AWC23_16205</name>
</gene>
<reference evidence="2 3" key="1">
    <citation type="submission" date="2016-01" db="EMBL/GenBank/DDBJ databases">
        <title>The new phylogeny of the genus Mycobacterium.</title>
        <authorList>
            <person name="Tarcisio F."/>
            <person name="Conor M."/>
            <person name="Antonella G."/>
            <person name="Elisabetta G."/>
            <person name="Giulia F.S."/>
            <person name="Sara T."/>
            <person name="Anna F."/>
            <person name="Clotilde B."/>
            <person name="Roberto B."/>
            <person name="Veronica D.S."/>
            <person name="Fabio R."/>
            <person name="Monica P."/>
            <person name="Olivier J."/>
            <person name="Enrico T."/>
            <person name="Nicola S."/>
        </authorList>
    </citation>
    <scope>NUCLEOTIDE SEQUENCE [LARGE SCALE GENOMIC DNA]</scope>
    <source>
        <strain evidence="2 3">DSM 44616</strain>
    </source>
</reference>
<keyword evidence="1" id="KW-1133">Transmembrane helix</keyword>
<protein>
    <submittedName>
        <fullName evidence="2">Uncharacterized protein</fullName>
    </submittedName>
</protein>
<organism evidence="2 3">
    <name type="scientific">Mycobacterium saskatchewanense</name>
    <dbReference type="NCBI Taxonomy" id="220927"/>
    <lineage>
        <taxon>Bacteria</taxon>
        <taxon>Bacillati</taxon>
        <taxon>Actinomycetota</taxon>
        <taxon>Actinomycetes</taxon>
        <taxon>Mycobacteriales</taxon>
        <taxon>Mycobacteriaceae</taxon>
        <taxon>Mycobacterium</taxon>
        <taxon>Mycobacterium simiae complex</taxon>
    </lineage>
</organism>
<keyword evidence="1" id="KW-0812">Transmembrane</keyword>
<keyword evidence="1" id="KW-0472">Membrane</keyword>
<dbReference type="RefSeq" id="WP_085256406.1">
    <property type="nucleotide sequence ID" value="NZ_AP022573.1"/>
</dbReference>
<feature type="transmembrane region" description="Helical" evidence="1">
    <location>
        <begin position="29"/>
        <end position="48"/>
    </location>
</feature>
<proteinExistence type="predicted"/>
<dbReference type="EMBL" id="LQPR01000037">
    <property type="protein sequence ID" value="ORW70776.1"/>
    <property type="molecule type" value="Genomic_DNA"/>
</dbReference>
<name>A0AAJ3NPD6_9MYCO</name>
<keyword evidence="3" id="KW-1185">Reference proteome</keyword>
<evidence type="ECO:0000313" key="2">
    <source>
        <dbReference type="EMBL" id="ORW70776.1"/>
    </source>
</evidence>
<evidence type="ECO:0000313" key="3">
    <source>
        <dbReference type="Proteomes" id="UP000193387"/>
    </source>
</evidence>
<sequence length="60" mass="6829">MPTLKDEIPVTRIRPYGRVYRVGERPQDIMVVAMGLICLCATFVPRLLQRPGYPACRVPD</sequence>